<dbReference type="EMBL" id="CAJPWZ010001797">
    <property type="protein sequence ID" value="CAG2224118.1"/>
    <property type="molecule type" value="Genomic_DNA"/>
</dbReference>
<name>A0A8S3STB3_MYTED</name>
<evidence type="ECO:0000313" key="7">
    <source>
        <dbReference type="EMBL" id="CAG2224118.1"/>
    </source>
</evidence>
<feature type="domain" description="C2H2-type" evidence="6">
    <location>
        <begin position="304"/>
        <end position="331"/>
    </location>
</feature>
<evidence type="ECO:0000256" key="4">
    <source>
        <dbReference type="PROSITE-ProRule" id="PRU00042"/>
    </source>
</evidence>
<keyword evidence="1" id="KW-0479">Metal-binding</keyword>
<dbReference type="GO" id="GO:0000978">
    <property type="term" value="F:RNA polymerase II cis-regulatory region sequence-specific DNA binding"/>
    <property type="evidence" value="ECO:0007669"/>
    <property type="project" value="TreeGrafter"/>
</dbReference>
<evidence type="ECO:0000256" key="3">
    <source>
        <dbReference type="ARBA" id="ARBA00022833"/>
    </source>
</evidence>
<dbReference type="Pfam" id="PF13894">
    <property type="entry name" value="zf-C2H2_4"/>
    <property type="match status" value="1"/>
</dbReference>
<dbReference type="GO" id="GO:0000981">
    <property type="term" value="F:DNA-binding transcription factor activity, RNA polymerase II-specific"/>
    <property type="evidence" value="ECO:0007669"/>
    <property type="project" value="TreeGrafter"/>
</dbReference>
<evidence type="ECO:0000313" key="8">
    <source>
        <dbReference type="Proteomes" id="UP000683360"/>
    </source>
</evidence>
<feature type="region of interest" description="Disordered" evidence="5">
    <location>
        <begin position="1"/>
        <end position="27"/>
    </location>
</feature>
<evidence type="ECO:0000259" key="6">
    <source>
        <dbReference type="PROSITE" id="PS50157"/>
    </source>
</evidence>
<dbReference type="GO" id="GO:0008270">
    <property type="term" value="F:zinc ion binding"/>
    <property type="evidence" value="ECO:0007669"/>
    <property type="project" value="UniProtKB-KW"/>
</dbReference>
<evidence type="ECO:0000256" key="5">
    <source>
        <dbReference type="SAM" id="MobiDB-lite"/>
    </source>
</evidence>
<dbReference type="InterPro" id="IPR036236">
    <property type="entry name" value="Znf_C2H2_sf"/>
</dbReference>
<evidence type="ECO:0000256" key="2">
    <source>
        <dbReference type="ARBA" id="ARBA00022771"/>
    </source>
</evidence>
<dbReference type="SUPFAM" id="SSF57667">
    <property type="entry name" value="beta-beta-alpha zinc fingers"/>
    <property type="match status" value="1"/>
</dbReference>
<comment type="caution">
    <text evidence="7">The sequence shown here is derived from an EMBL/GenBank/DDBJ whole genome shotgun (WGS) entry which is preliminary data.</text>
</comment>
<protein>
    <submittedName>
        <fullName evidence="7">KRAB</fullName>
    </submittedName>
</protein>
<dbReference type="SMART" id="SM00355">
    <property type="entry name" value="ZnF_C2H2"/>
    <property type="match status" value="2"/>
</dbReference>
<proteinExistence type="predicted"/>
<dbReference type="InterPro" id="IPR013087">
    <property type="entry name" value="Znf_C2H2_type"/>
</dbReference>
<keyword evidence="3" id="KW-0862">Zinc</keyword>
<dbReference type="AlphaFoldDB" id="A0A8S3STB3"/>
<accession>A0A8S3STB3</accession>
<keyword evidence="8" id="KW-1185">Reference proteome</keyword>
<dbReference type="Gene3D" id="3.30.160.60">
    <property type="entry name" value="Classic Zinc Finger"/>
    <property type="match status" value="2"/>
</dbReference>
<sequence length="362" mass="40850">MTESALNSAAAMEIANPENEELNKSYNGSSEKCQLGIGQQENFDQFNTGITTVHSLPLESHKILVQNENIMAVSSTVNKEPIKIDSLKNNRISTGKFNSFEDGHLRSHLNPSCGKIHKKKSNKENVNNVNISPLAELKPVLKKEDHINDNKNFPTQPVKAKQVMHQEKSITELINALYGKREGDPIDKEGKPKVSISFSKKVKEDIVDKKNVKQSNIFGNVYDGVYKGEDTKKHNLNSCIKVQTSDEKPNYVSLTNCKKDILTKVEVEVTEAKIPTSCTDSKDNKFVKDDLDKSDVIASLQDVNRCDFCGLEITDRKELNQHLKTHTGEKPYSCPYCIGRDYLSKQRFNDHMRKHDIKNDLS</sequence>
<dbReference type="Proteomes" id="UP000683360">
    <property type="component" value="Unassembled WGS sequence"/>
</dbReference>
<dbReference type="OrthoDB" id="6196284at2759"/>
<keyword evidence="2 4" id="KW-0863">Zinc-finger</keyword>
<dbReference type="PROSITE" id="PS50157">
    <property type="entry name" value="ZINC_FINGER_C2H2_2"/>
    <property type="match status" value="1"/>
</dbReference>
<dbReference type="PROSITE" id="PS00028">
    <property type="entry name" value="ZINC_FINGER_C2H2_1"/>
    <property type="match status" value="1"/>
</dbReference>
<dbReference type="PANTHER" id="PTHR23235">
    <property type="entry name" value="KRUEPPEL-LIKE TRANSCRIPTION FACTOR"/>
    <property type="match status" value="1"/>
</dbReference>
<evidence type="ECO:0000256" key="1">
    <source>
        <dbReference type="ARBA" id="ARBA00022723"/>
    </source>
</evidence>
<organism evidence="7 8">
    <name type="scientific">Mytilus edulis</name>
    <name type="common">Blue mussel</name>
    <dbReference type="NCBI Taxonomy" id="6550"/>
    <lineage>
        <taxon>Eukaryota</taxon>
        <taxon>Metazoa</taxon>
        <taxon>Spiralia</taxon>
        <taxon>Lophotrochozoa</taxon>
        <taxon>Mollusca</taxon>
        <taxon>Bivalvia</taxon>
        <taxon>Autobranchia</taxon>
        <taxon>Pteriomorphia</taxon>
        <taxon>Mytilida</taxon>
        <taxon>Mytiloidea</taxon>
        <taxon>Mytilidae</taxon>
        <taxon>Mytilinae</taxon>
        <taxon>Mytilus</taxon>
    </lineage>
</organism>
<reference evidence="7" key="1">
    <citation type="submission" date="2021-03" db="EMBL/GenBank/DDBJ databases">
        <authorList>
            <person name="Bekaert M."/>
        </authorList>
    </citation>
    <scope>NUCLEOTIDE SEQUENCE</scope>
</reference>
<dbReference type="PANTHER" id="PTHR23235:SF120">
    <property type="entry name" value="KRUPPEL-LIKE FACTOR 15"/>
    <property type="match status" value="1"/>
</dbReference>
<gene>
    <name evidence="7" type="ORF">MEDL_37318</name>
</gene>